<feature type="region of interest" description="Disordered" evidence="7">
    <location>
        <begin position="132"/>
        <end position="162"/>
    </location>
</feature>
<dbReference type="InterPro" id="IPR007146">
    <property type="entry name" value="Sas10/Utp3/C1D"/>
</dbReference>
<evidence type="ECO:0000256" key="5">
    <source>
        <dbReference type="ARBA" id="ARBA00023242"/>
    </source>
</evidence>
<keyword evidence="3 6" id="KW-0698">rRNA processing</keyword>
<evidence type="ECO:0000256" key="2">
    <source>
        <dbReference type="ARBA" id="ARBA00009154"/>
    </source>
</evidence>
<evidence type="ECO:0000256" key="7">
    <source>
        <dbReference type="SAM" id="MobiDB-lite"/>
    </source>
</evidence>
<gene>
    <name evidence="8" type="primary">c1d</name>
    <name evidence="8" type="ORF">SDJN03_01652</name>
</gene>
<dbReference type="GO" id="GO:0005737">
    <property type="term" value="C:cytoplasm"/>
    <property type="evidence" value="ECO:0007669"/>
    <property type="project" value="UniProtKB-SubCell"/>
</dbReference>
<keyword evidence="6" id="KW-0963">Cytoplasm</keyword>
<dbReference type="PANTHER" id="PTHR15341">
    <property type="entry name" value="SUN-COR STEROID HORMONE RECEPTOR CO-REPRESSOR"/>
    <property type="match status" value="1"/>
</dbReference>
<comment type="subcellular location">
    <subcellularLocation>
        <location evidence="6">Cytoplasm</location>
    </subcellularLocation>
    <subcellularLocation>
        <location evidence="6">Nucleus</location>
        <location evidence="6">Nucleolus</location>
    </subcellularLocation>
    <subcellularLocation>
        <location evidence="1 6">Nucleus</location>
    </subcellularLocation>
</comment>
<keyword evidence="9" id="KW-1185">Reference proteome</keyword>
<feature type="region of interest" description="Disordered" evidence="7">
    <location>
        <begin position="182"/>
        <end position="203"/>
    </location>
</feature>
<proteinExistence type="inferred from homology"/>
<evidence type="ECO:0000256" key="6">
    <source>
        <dbReference type="RuleBase" id="RU368003"/>
    </source>
</evidence>
<dbReference type="GO" id="GO:0003677">
    <property type="term" value="F:DNA binding"/>
    <property type="evidence" value="ECO:0007669"/>
    <property type="project" value="UniProtKB-KW"/>
</dbReference>
<evidence type="ECO:0000256" key="4">
    <source>
        <dbReference type="ARBA" id="ARBA00022884"/>
    </source>
</evidence>
<dbReference type="Proteomes" id="UP000685013">
    <property type="component" value="Chromosome 1"/>
</dbReference>
<protein>
    <recommendedName>
        <fullName evidence="6">Nuclear nucleic acid-binding protein C1D</fullName>
    </recommendedName>
</protein>
<reference evidence="8 9" key="1">
    <citation type="journal article" date="2021" name="Hortic Res">
        <title>The domestication of Cucurbita argyrosperma as revealed by the genome of its wild relative.</title>
        <authorList>
            <person name="Barrera-Redondo J."/>
            <person name="Sanchez-de la Vega G."/>
            <person name="Aguirre-Liguori J.A."/>
            <person name="Castellanos-Morales G."/>
            <person name="Gutierrez-Guerrero Y.T."/>
            <person name="Aguirre-Dugua X."/>
            <person name="Aguirre-Planter E."/>
            <person name="Tenaillon M.I."/>
            <person name="Lira-Saade R."/>
            <person name="Eguiarte L.E."/>
        </authorList>
    </citation>
    <scope>NUCLEOTIDE SEQUENCE [LARGE SCALE GENOMIC DNA]</scope>
    <source>
        <strain evidence="8">JBR-2021</strain>
    </source>
</reference>
<evidence type="ECO:0000256" key="1">
    <source>
        <dbReference type="ARBA" id="ARBA00004123"/>
    </source>
</evidence>
<comment type="function">
    <text evidence="6">Plays a role in the recruitment of the exosome to pre-rRNA to mediate the 3'-5' end processing of the 5.8S rRNA.</text>
</comment>
<comment type="subunit">
    <text evidence="6">Monomer and homodimer.</text>
</comment>
<organism evidence="8 9">
    <name type="scientific">Cucurbita argyrosperma subsp. sororia</name>
    <dbReference type="NCBI Taxonomy" id="37648"/>
    <lineage>
        <taxon>Eukaryota</taxon>
        <taxon>Viridiplantae</taxon>
        <taxon>Streptophyta</taxon>
        <taxon>Embryophyta</taxon>
        <taxon>Tracheophyta</taxon>
        <taxon>Spermatophyta</taxon>
        <taxon>Magnoliopsida</taxon>
        <taxon>eudicotyledons</taxon>
        <taxon>Gunneridae</taxon>
        <taxon>Pentapetalae</taxon>
        <taxon>rosids</taxon>
        <taxon>fabids</taxon>
        <taxon>Cucurbitales</taxon>
        <taxon>Cucurbitaceae</taxon>
        <taxon>Cucurbiteae</taxon>
        <taxon>Cucurbita</taxon>
    </lineage>
</organism>
<dbReference type="EMBL" id="JAGKQH010000001">
    <property type="protein sequence ID" value="KAG6608310.1"/>
    <property type="molecule type" value="Genomic_DNA"/>
</dbReference>
<evidence type="ECO:0000313" key="8">
    <source>
        <dbReference type="EMBL" id="KAG6608310.1"/>
    </source>
</evidence>
<dbReference type="GO" id="GO:0003723">
    <property type="term" value="F:RNA binding"/>
    <property type="evidence" value="ECO:0007669"/>
    <property type="project" value="UniProtKB-UniRule"/>
</dbReference>
<comment type="caution">
    <text evidence="8">The sequence shown here is derived from an EMBL/GenBank/DDBJ whole genome shotgun (WGS) entry which is preliminary data.</text>
</comment>
<name>A0AAV6PAN8_9ROSI</name>
<keyword evidence="5 6" id="KW-0539">Nucleus</keyword>
<dbReference type="GO" id="GO:0010468">
    <property type="term" value="P:regulation of gene expression"/>
    <property type="evidence" value="ECO:0007669"/>
    <property type="project" value="TreeGrafter"/>
</dbReference>
<keyword evidence="6" id="KW-0238">DNA-binding</keyword>
<evidence type="ECO:0000313" key="9">
    <source>
        <dbReference type="Proteomes" id="UP000685013"/>
    </source>
</evidence>
<accession>A0AAV6PAN8</accession>
<comment type="similarity">
    <text evidence="2 6">Belongs to the C1D family.</text>
</comment>
<dbReference type="InterPro" id="IPR011082">
    <property type="entry name" value="Exosome-assoc_fac/DNA_repair"/>
</dbReference>
<dbReference type="GO" id="GO:0000178">
    <property type="term" value="C:exosome (RNase complex)"/>
    <property type="evidence" value="ECO:0007669"/>
    <property type="project" value="TreeGrafter"/>
</dbReference>
<dbReference type="Pfam" id="PF04000">
    <property type="entry name" value="Sas10_Utp3"/>
    <property type="match status" value="1"/>
</dbReference>
<dbReference type="PANTHER" id="PTHR15341:SF3">
    <property type="entry name" value="NUCLEAR NUCLEIC ACID-BINDING PROTEIN C1D"/>
    <property type="match status" value="1"/>
</dbReference>
<dbReference type="AlphaFoldDB" id="A0AAV6PAN8"/>
<feature type="non-terminal residue" evidence="8">
    <location>
        <position position="1"/>
    </location>
</feature>
<sequence length="203" mass="22580">MEGGVRESAVVPEKVMDSVKMTLDNVEQVQTHLISFLSIAGPDVLAQMRPLQRAQSMLLLSRATTTLFALKLRCSGVHPDDHPIKSELIDHCASKFVHEAPLKRSTTLNYQAATRFIEHSLPDLTQEQKQGMRDISRGKGPKMKQVERTVQKKRKYQSSEKQSVQIAAKEFLEKAARELLGDNNGGLQGPLCGDASNDDLQED</sequence>
<dbReference type="GO" id="GO:0000460">
    <property type="term" value="P:maturation of 5.8S rRNA"/>
    <property type="evidence" value="ECO:0007669"/>
    <property type="project" value="TreeGrafter"/>
</dbReference>
<keyword evidence="4 6" id="KW-0694">RNA-binding</keyword>
<evidence type="ECO:0000256" key="3">
    <source>
        <dbReference type="ARBA" id="ARBA00022552"/>
    </source>
</evidence>
<dbReference type="GO" id="GO:0005730">
    <property type="term" value="C:nucleolus"/>
    <property type="evidence" value="ECO:0007669"/>
    <property type="project" value="UniProtKB-SubCell"/>
</dbReference>